<feature type="compositionally biased region" description="Polar residues" evidence="1">
    <location>
        <begin position="229"/>
        <end position="238"/>
    </location>
</feature>
<feature type="compositionally biased region" description="Basic and acidic residues" evidence="1">
    <location>
        <begin position="104"/>
        <end position="117"/>
    </location>
</feature>
<reference evidence="2 3" key="1">
    <citation type="submission" date="2014-04" db="EMBL/GenBank/DDBJ databases">
        <authorList>
            <consortium name="DOE Joint Genome Institute"/>
            <person name="Kuo A."/>
            <person name="Zuccaro A."/>
            <person name="Kohler A."/>
            <person name="Nagy L.G."/>
            <person name="Floudas D."/>
            <person name="Copeland A."/>
            <person name="Barry K.W."/>
            <person name="Cichocki N."/>
            <person name="Veneault-Fourrey C."/>
            <person name="LaButti K."/>
            <person name="Lindquist E.A."/>
            <person name="Lipzen A."/>
            <person name="Lundell T."/>
            <person name="Morin E."/>
            <person name="Murat C."/>
            <person name="Sun H."/>
            <person name="Tunlid A."/>
            <person name="Henrissat B."/>
            <person name="Grigoriev I.V."/>
            <person name="Hibbett D.S."/>
            <person name="Martin F."/>
            <person name="Nordberg H.P."/>
            <person name="Cantor M.N."/>
            <person name="Hua S.X."/>
        </authorList>
    </citation>
    <scope>NUCLEOTIDE SEQUENCE [LARGE SCALE GENOMIC DNA]</scope>
    <source>
        <strain evidence="2 3">MAFF 305830</strain>
    </source>
</reference>
<dbReference type="EMBL" id="KN824286">
    <property type="protein sequence ID" value="KIM29969.1"/>
    <property type="molecule type" value="Genomic_DNA"/>
</dbReference>
<feature type="region of interest" description="Disordered" evidence="1">
    <location>
        <begin position="205"/>
        <end position="250"/>
    </location>
</feature>
<feature type="region of interest" description="Disordered" evidence="1">
    <location>
        <begin position="83"/>
        <end position="170"/>
    </location>
</feature>
<dbReference type="HOGENOM" id="CLU_1111922_0_0_1"/>
<protein>
    <submittedName>
        <fullName evidence="2">Uncharacterized protein</fullName>
    </submittedName>
</protein>
<feature type="compositionally biased region" description="Basic and acidic residues" evidence="1">
    <location>
        <begin position="83"/>
        <end position="96"/>
    </location>
</feature>
<feature type="compositionally biased region" description="Basic and acidic residues" evidence="1">
    <location>
        <begin position="239"/>
        <end position="250"/>
    </location>
</feature>
<feature type="region of interest" description="Disordered" evidence="1">
    <location>
        <begin position="1"/>
        <end position="64"/>
    </location>
</feature>
<feature type="compositionally biased region" description="Basic residues" evidence="1">
    <location>
        <begin position="118"/>
        <end position="132"/>
    </location>
</feature>
<dbReference type="Proteomes" id="UP000054097">
    <property type="component" value="Unassembled WGS sequence"/>
</dbReference>
<evidence type="ECO:0000313" key="2">
    <source>
        <dbReference type="EMBL" id="KIM29969.1"/>
    </source>
</evidence>
<evidence type="ECO:0000256" key="1">
    <source>
        <dbReference type="SAM" id="MobiDB-lite"/>
    </source>
</evidence>
<organism evidence="2 3">
    <name type="scientific">Serendipita vermifera MAFF 305830</name>
    <dbReference type="NCBI Taxonomy" id="933852"/>
    <lineage>
        <taxon>Eukaryota</taxon>
        <taxon>Fungi</taxon>
        <taxon>Dikarya</taxon>
        <taxon>Basidiomycota</taxon>
        <taxon>Agaricomycotina</taxon>
        <taxon>Agaricomycetes</taxon>
        <taxon>Sebacinales</taxon>
        <taxon>Serendipitaceae</taxon>
        <taxon>Serendipita</taxon>
    </lineage>
</organism>
<dbReference type="AlphaFoldDB" id="A0A0C3BCU9"/>
<evidence type="ECO:0000313" key="3">
    <source>
        <dbReference type="Proteomes" id="UP000054097"/>
    </source>
</evidence>
<feature type="compositionally biased region" description="Low complexity" evidence="1">
    <location>
        <begin position="133"/>
        <end position="161"/>
    </location>
</feature>
<accession>A0A0C3BCU9</accession>
<proteinExistence type="predicted"/>
<keyword evidence="3" id="KW-1185">Reference proteome</keyword>
<sequence>MSSIPNLVRNGDEGTKKHPRRESYTVGAGGLLGPPSTHASSSSGGTDLSSRRGSRKSVSSNEWSYASLDNGVFERALAHDQIMRKDLRRQKPDGESTRVQSQPMDKDRAPKDKDAKAKKVKPKGLGIFRRRPSLAATETEESSAPSLSSPSDFSLSSFPSSGISRGSTDYSYDARSYQYSMASTDDTRSVAFSNFTAPSWLGHVEDDESQRSSSSHSFASTVGHRRARSQSPSSTGSSLRRETSRTDSNY</sequence>
<gene>
    <name evidence="2" type="ORF">M408DRAFT_328412</name>
</gene>
<feature type="compositionally biased region" description="Low complexity" evidence="1">
    <location>
        <begin position="211"/>
        <end position="220"/>
    </location>
</feature>
<reference evidence="3" key="2">
    <citation type="submission" date="2015-01" db="EMBL/GenBank/DDBJ databases">
        <title>Evolutionary Origins and Diversification of the Mycorrhizal Mutualists.</title>
        <authorList>
            <consortium name="DOE Joint Genome Institute"/>
            <consortium name="Mycorrhizal Genomics Consortium"/>
            <person name="Kohler A."/>
            <person name="Kuo A."/>
            <person name="Nagy L.G."/>
            <person name="Floudas D."/>
            <person name="Copeland A."/>
            <person name="Barry K.W."/>
            <person name="Cichocki N."/>
            <person name="Veneault-Fourrey C."/>
            <person name="LaButti K."/>
            <person name="Lindquist E.A."/>
            <person name="Lipzen A."/>
            <person name="Lundell T."/>
            <person name="Morin E."/>
            <person name="Murat C."/>
            <person name="Riley R."/>
            <person name="Ohm R."/>
            <person name="Sun H."/>
            <person name="Tunlid A."/>
            <person name="Henrissat B."/>
            <person name="Grigoriev I.V."/>
            <person name="Hibbett D.S."/>
            <person name="Martin F."/>
        </authorList>
    </citation>
    <scope>NUCLEOTIDE SEQUENCE [LARGE SCALE GENOMIC DNA]</scope>
    <source>
        <strain evidence="3">MAFF 305830</strain>
    </source>
</reference>
<name>A0A0C3BCU9_SERVB</name>